<keyword evidence="2" id="KW-0805">Transcription regulation</keyword>
<dbReference type="Gene3D" id="1.10.10.10">
    <property type="entry name" value="Winged helix-like DNA-binding domain superfamily/Winged helix DNA-binding domain"/>
    <property type="match status" value="1"/>
</dbReference>
<keyword evidence="5" id="KW-0804">Transcription</keyword>
<dbReference type="InterPro" id="IPR013324">
    <property type="entry name" value="RNA_pol_sigma_r3/r4-like"/>
</dbReference>
<dbReference type="SUPFAM" id="SSF88946">
    <property type="entry name" value="Sigma2 domain of RNA polymerase sigma factors"/>
    <property type="match status" value="1"/>
</dbReference>
<organism evidence="8">
    <name type="scientific">Nakamurella sp. A5-74</name>
    <dbReference type="NCBI Taxonomy" id="3158264"/>
    <lineage>
        <taxon>Bacteria</taxon>
        <taxon>Bacillati</taxon>
        <taxon>Actinomycetota</taxon>
        <taxon>Actinomycetes</taxon>
        <taxon>Nakamurellales</taxon>
        <taxon>Nakamurellaceae</taxon>
        <taxon>Nakamurella</taxon>
    </lineage>
</organism>
<name>A0AAU8DNM9_9ACTN</name>
<dbReference type="Gene3D" id="1.10.1740.10">
    <property type="match status" value="1"/>
</dbReference>
<keyword evidence="4" id="KW-0238">DNA-binding</keyword>
<feature type="domain" description="RNA polymerase sigma factor 70 region 4 type 2" evidence="7">
    <location>
        <begin position="106"/>
        <end position="157"/>
    </location>
</feature>
<accession>A0AAU8DNM9</accession>
<evidence type="ECO:0000256" key="5">
    <source>
        <dbReference type="ARBA" id="ARBA00023163"/>
    </source>
</evidence>
<sequence length="171" mass="18793">MLIEDVGATGSVAELFRLHYLPLVRLAIQLVDTQADAEDVVQDVFAALDPDRIVGTAEHYLTRAVLNRCRSVLRRRRTARLFHRAPRPSDVPAADAEVLIRERARTIRACVDALPTRQREVLVLRYFAGRSVAETAELLGVTPGAVTSSASRALTALATTLEDHDVRSIIG</sequence>
<comment type="similarity">
    <text evidence="1">Belongs to the sigma-70 factor family. ECF subfamily.</text>
</comment>
<dbReference type="Pfam" id="PF04542">
    <property type="entry name" value="Sigma70_r2"/>
    <property type="match status" value="1"/>
</dbReference>
<evidence type="ECO:0000256" key="1">
    <source>
        <dbReference type="ARBA" id="ARBA00010641"/>
    </source>
</evidence>
<dbReference type="PANTHER" id="PTHR43133">
    <property type="entry name" value="RNA POLYMERASE ECF-TYPE SIGMA FACTO"/>
    <property type="match status" value="1"/>
</dbReference>
<evidence type="ECO:0000313" key="8">
    <source>
        <dbReference type="EMBL" id="XCG63371.1"/>
    </source>
</evidence>
<dbReference type="InterPro" id="IPR014284">
    <property type="entry name" value="RNA_pol_sigma-70_dom"/>
</dbReference>
<evidence type="ECO:0000259" key="7">
    <source>
        <dbReference type="Pfam" id="PF08281"/>
    </source>
</evidence>
<dbReference type="InterPro" id="IPR007627">
    <property type="entry name" value="RNA_pol_sigma70_r2"/>
</dbReference>
<keyword evidence="3" id="KW-0731">Sigma factor</keyword>
<dbReference type="GO" id="GO:0006352">
    <property type="term" value="P:DNA-templated transcription initiation"/>
    <property type="evidence" value="ECO:0007669"/>
    <property type="project" value="InterPro"/>
</dbReference>
<protein>
    <submittedName>
        <fullName evidence="8">Sigma-70 family RNA polymerase sigma factor</fullName>
    </submittedName>
</protein>
<dbReference type="NCBIfam" id="TIGR02937">
    <property type="entry name" value="sigma70-ECF"/>
    <property type="match status" value="1"/>
</dbReference>
<dbReference type="CDD" id="cd06171">
    <property type="entry name" value="Sigma70_r4"/>
    <property type="match status" value="1"/>
</dbReference>
<dbReference type="InterPro" id="IPR036388">
    <property type="entry name" value="WH-like_DNA-bd_sf"/>
</dbReference>
<dbReference type="GO" id="GO:0003677">
    <property type="term" value="F:DNA binding"/>
    <property type="evidence" value="ECO:0007669"/>
    <property type="project" value="UniProtKB-KW"/>
</dbReference>
<dbReference type="SUPFAM" id="SSF88659">
    <property type="entry name" value="Sigma3 and sigma4 domains of RNA polymerase sigma factors"/>
    <property type="match status" value="1"/>
</dbReference>
<dbReference type="Pfam" id="PF08281">
    <property type="entry name" value="Sigma70_r4_2"/>
    <property type="match status" value="1"/>
</dbReference>
<dbReference type="InterPro" id="IPR039425">
    <property type="entry name" value="RNA_pol_sigma-70-like"/>
</dbReference>
<dbReference type="GO" id="GO:0016987">
    <property type="term" value="F:sigma factor activity"/>
    <property type="evidence" value="ECO:0007669"/>
    <property type="project" value="UniProtKB-KW"/>
</dbReference>
<evidence type="ECO:0000256" key="2">
    <source>
        <dbReference type="ARBA" id="ARBA00023015"/>
    </source>
</evidence>
<feature type="domain" description="RNA polymerase sigma-70 region 2" evidence="6">
    <location>
        <begin position="15"/>
        <end position="77"/>
    </location>
</feature>
<dbReference type="InterPro" id="IPR013325">
    <property type="entry name" value="RNA_pol_sigma_r2"/>
</dbReference>
<dbReference type="InterPro" id="IPR013249">
    <property type="entry name" value="RNA_pol_sigma70_r4_t2"/>
</dbReference>
<evidence type="ECO:0000256" key="4">
    <source>
        <dbReference type="ARBA" id="ARBA00023125"/>
    </source>
</evidence>
<dbReference type="PANTHER" id="PTHR43133:SF50">
    <property type="entry name" value="ECF RNA POLYMERASE SIGMA FACTOR SIGM"/>
    <property type="match status" value="1"/>
</dbReference>
<evidence type="ECO:0000256" key="3">
    <source>
        <dbReference type="ARBA" id="ARBA00023082"/>
    </source>
</evidence>
<proteinExistence type="inferred from homology"/>
<dbReference type="RefSeq" id="WP_353648986.1">
    <property type="nucleotide sequence ID" value="NZ_CP159218.1"/>
</dbReference>
<evidence type="ECO:0000259" key="6">
    <source>
        <dbReference type="Pfam" id="PF04542"/>
    </source>
</evidence>
<dbReference type="EMBL" id="CP159218">
    <property type="protein sequence ID" value="XCG63371.1"/>
    <property type="molecule type" value="Genomic_DNA"/>
</dbReference>
<dbReference type="AlphaFoldDB" id="A0AAU8DNM9"/>
<reference evidence="8" key="1">
    <citation type="submission" date="2024-05" db="EMBL/GenBank/DDBJ databases">
        <authorList>
            <person name="Cai S.Y."/>
            <person name="Jin L.M."/>
            <person name="Li H.R."/>
        </authorList>
    </citation>
    <scope>NUCLEOTIDE SEQUENCE</scope>
    <source>
        <strain evidence="8">A5-74</strain>
    </source>
</reference>
<gene>
    <name evidence="8" type="ORF">ABLG96_19570</name>
</gene>